<dbReference type="EMBL" id="LKCN02000002">
    <property type="protein sequence ID" value="RCI15710.1"/>
    <property type="molecule type" value="Genomic_DNA"/>
</dbReference>
<protein>
    <submittedName>
        <fullName evidence="1">Uncharacterized protein</fullName>
    </submittedName>
</protein>
<dbReference type="AlphaFoldDB" id="A0A367LMT4"/>
<comment type="caution">
    <text evidence="1">The sequence shown here is derived from an EMBL/GenBank/DDBJ whole genome shotgun (WGS) entry which is preliminary data.</text>
</comment>
<accession>A0A367LMT4</accession>
<gene>
    <name evidence="1" type="ORF">L249_3473</name>
</gene>
<proteinExistence type="predicted"/>
<organism evidence="1 2">
    <name type="scientific">Ophiocordyceps polyrhachis-furcata BCC 54312</name>
    <dbReference type="NCBI Taxonomy" id="1330021"/>
    <lineage>
        <taxon>Eukaryota</taxon>
        <taxon>Fungi</taxon>
        <taxon>Dikarya</taxon>
        <taxon>Ascomycota</taxon>
        <taxon>Pezizomycotina</taxon>
        <taxon>Sordariomycetes</taxon>
        <taxon>Hypocreomycetidae</taxon>
        <taxon>Hypocreales</taxon>
        <taxon>Ophiocordycipitaceae</taxon>
        <taxon>Ophiocordyceps</taxon>
    </lineage>
</organism>
<evidence type="ECO:0000313" key="1">
    <source>
        <dbReference type="EMBL" id="RCI15710.1"/>
    </source>
</evidence>
<sequence>MLPVDGLVMLPALLRPIVIIALIGTPPPNLFPPFFALACSLFPNRQKPTMQREARLAHHQKPPPNFFPSSIVHVHKTKKDKEKNVAHGGVRCVAAGDDASCPPFQHLVDGRAGIQRLQHRLGGDRLDGLRHLKSGLVSGLGPAEKGVQLGMLVLVVGADVPPELVQPVEILATDLTLVQALDVVRPTMLRQIGRLAESLEADFALEWLEARVSALVHGWPRRVSLDNAQMEISNK</sequence>
<dbReference type="Proteomes" id="UP000253664">
    <property type="component" value="Unassembled WGS sequence"/>
</dbReference>
<keyword evidence="2" id="KW-1185">Reference proteome</keyword>
<reference evidence="1 2" key="1">
    <citation type="journal article" date="2015" name="BMC Genomics">
        <title>Insights from the genome of Ophiocordyceps polyrhachis-furcata to pathogenicity and host specificity in insect fungi.</title>
        <authorList>
            <person name="Wichadakul D."/>
            <person name="Kobmoo N."/>
            <person name="Ingsriswang S."/>
            <person name="Tangphatsornruang S."/>
            <person name="Chantasingh D."/>
            <person name="Luangsa-ard J.J."/>
            <person name="Eurwilaichitr L."/>
        </authorList>
    </citation>
    <scope>NUCLEOTIDE SEQUENCE [LARGE SCALE GENOMIC DNA]</scope>
    <source>
        <strain evidence="1 2">BCC 54312</strain>
    </source>
</reference>
<name>A0A367LMT4_9HYPO</name>
<evidence type="ECO:0000313" key="2">
    <source>
        <dbReference type="Proteomes" id="UP000253664"/>
    </source>
</evidence>